<evidence type="ECO:0000313" key="1">
    <source>
        <dbReference type="EMBL" id="RNA41973.1"/>
    </source>
</evidence>
<sequence length="269" mass="30762">MIRSYSTKSSISVRIKSTSPNFLSNSSLLSCFWYKKNKNSAKFSFKYSIMSSALVELAIDEPTDEESDMDPDDDKLGLLEYFSLNNSSKQAQYFWSIMSWKRTVLLAMMQRRFKRIGHFPLDLEFKGAQLMVVRPVDCRGPLDSVRFASRVYIHIDQFQNAIWTRVGKTGFGIIFEQVDVGLEQAFGRDGQCVGALWQQVFARNQGTLGIEFLVTFNVNKAYLTIVFGVQFMVHSFVCDEIVEIKAVNEKPLGFADVGYDFEVDHDLHD</sequence>
<name>A0A3M7T1R3_BRAPC</name>
<dbReference type="AlphaFoldDB" id="A0A3M7T1R3"/>
<gene>
    <name evidence="1" type="ORF">BpHYR1_031512</name>
</gene>
<reference evidence="1 2" key="1">
    <citation type="journal article" date="2018" name="Sci. Rep.">
        <title>Genomic signatures of local adaptation to the degree of environmental predictability in rotifers.</title>
        <authorList>
            <person name="Franch-Gras L."/>
            <person name="Hahn C."/>
            <person name="Garcia-Roger E.M."/>
            <person name="Carmona M.J."/>
            <person name="Serra M."/>
            <person name="Gomez A."/>
        </authorList>
    </citation>
    <scope>NUCLEOTIDE SEQUENCE [LARGE SCALE GENOMIC DNA]</scope>
    <source>
        <strain evidence="1">HYR1</strain>
    </source>
</reference>
<accession>A0A3M7T1R3</accession>
<protein>
    <submittedName>
        <fullName evidence="1">Uncharacterized protein</fullName>
    </submittedName>
</protein>
<keyword evidence="2" id="KW-1185">Reference proteome</keyword>
<proteinExistence type="predicted"/>
<evidence type="ECO:0000313" key="2">
    <source>
        <dbReference type="Proteomes" id="UP000276133"/>
    </source>
</evidence>
<organism evidence="1 2">
    <name type="scientific">Brachionus plicatilis</name>
    <name type="common">Marine rotifer</name>
    <name type="synonym">Brachionus muelleri</name>
    <dbReference type="NCBI Taxonomy" id="10195"/>
    <lineage>
        <taxon>Eukaryota</taxon>
        <taxon>Metazoa</taxon>
        <taxon>Spiralia</taxon>
        <taxon>Gnathifera</taxon>
        <taxon>Rotifera</taxon>
        <taxon>Eurotatoria</taxon>
        <taxon>Monogononta</taxon>
        <taxon>Pseudotrocha</taxon>
        <taxon>Ploima</taxon>
        <taxon>Brachionidae</taxon>
        <taxon>Brachionus</taxon>
    </lineage>
</organism>
<dbReference type="Proteomes" id="UP000276133">
    <property type="component" value="Unassembled WGS sequence"/>
</dbReference>
<dbReference type="PROSITE" id="PS51257">
    <property type="entry name" value="PROKAR_LIPOPROTEIN"/>
    <property type="match status" value="1"/>
</dbReference>
<dbReference type="EMBL" id="REGN01000430">
    <property type="protein sequence ID" value="RNA41973.1"/>
    <property type="molecule type" value="Genomic_DNA"/>
</dbReference>
<comment type="caution">
    <text evidence="1">The sequence shown here is derived from an EMBL/GenBank/DDBJ whole genome shotgun (WGS) entry which is preliminary data.</text>
</comment>